<keyword evidence="3" id="KW-1185">Reference proteome</keyword>
<dbReference type="Proteomes" id="UP000026962">
    <property type="component" value="Chromosome 5"/>
</dbReference>
<reference evidence="2" key="1">
    <citation type="submission" date="2015-04" db="UniProtKB">
        <authorList>
            <consortium name="EnsemblPlants"/>
        </authorList>
    </citation>
    <scope>IDENTIFICATION</scope>
</reference>
<evidence type="ECO:0000313" key="3">
    <source>
        <dbReference type="Proteomes" id="UP000026962"/>
    </source>
</evidence>
<organism evidence="2">
    <name type="scientific">Oryza punctata</name>
    <name type="common">Red rice</name>
    <dbReference type="NCBI Taxonomy" id="4537"/>
    <lineage>
        <taxon>Eukaryota</taxon>
        <taxon>Viridiplantae</taxon>
        <taxon>Streptophyta</taxon>
        <taxon>Embryophyta</taxon>
        <taxon>Tracheophyta</taxon>
        <taxon>Spermatophyta</taxon>
        <taxon>Magnoliopsida</taxon>
        <taxon>Liliopsida</taxon>
        <taxon>Poales</taxon>
        <taxon>Poaceae</taxon>
        <taxon>BOP clade</taxon>
        <taxon>Oryzoideae</taxon>
        <taxon>Oryzeae</taxon>
        <taxon>Oryzinae</taxon>
        <taxon>Oryza</taxon>
    </lineage>
</organism>
<feature type="compositionally biased region" description="Basic residues" evidence="1">
    <location>
        <begin position="50"/>
        <end position="59"/>
    </location>
</feature>
<proteinExistence type="predicted"/>
<dbReference type="Gramene" id="OPUNC05G12920.1">
    <property type="protein sequence ID" value="OPUNC05G12920.1"/>
    <property type="gene ID" value="OPUNC05G12920"/>
</dbReference>
<feature type="region of interest" description="Disordered" evidence="1">
    <location>
        <begin position="1"/>
        <end position="59"/>
    </location>
</feature>
<reference evidence="2" key="2">
    <citation type="submission" date="2018-05" db="EMBL/GenBank/DDBJ databases">
        <title>OpunRS2 (Oryza punctata Reference Sequence Version 2).</title>
        <authorList>
            <person name="Zhang J."/>
            <person name="Kudrna D."/>
            <person name="Lee S."/>
            <person name="Talag J."/>
            <person name="Welchert J."/>
            <person name="Wing R.A."/>
        </authorList>
    </citation>
    <scope>NUCLEOTIDE SEQUENCE [LARGE SCALE GENOMIC DNA]</scope>
</reference>
<name>A0A0E0L1Z8_ORYPU</name>
<evidence type="ECO:0000256" key="1">
    <source>
        <dbReference type="SAM" id="MobiDB-lite"/>
    </source>
</evidence>
<accession>A0A0E0L1Z8</accession>
<dbReference type="AlphaFoldDB" id="A0A0E0L1Z8"/>
<protein>
    <submittedName>
        <fullName evidence="2">Uncharacterized protein</fullName>
    </submittedName>
</protein>
<feature type="region of interest" description="Disordered" evidence="1">
    <location>
        <begin position="145"/>
        <end position="174"/>
    </location>
</feature>
<evidence type="ECO:0000313" key="2">
    <source>
        <dbReference type="EnsemblPlants" id="OPUNC05G12920.1"/>
    </source>
</evidence>
<dbReference type="HOGENOM" id="CLU_1417235_0_0_1"/>
<feature type="compositionally biased region" description="Basic residues" evidence="1">
    <location>
        <begin position="162"/>
        <end position="174"/>
    </location>
</feature>
<sequence>MPIGGGEGASHPGPDAATDPEAGQALGEARISVGCSRLSPRPAPPPRGRAGPRRHWGTKIHRYPQQILPRYRNTNSICFAKLKTIGHGPPGKVERLGLDPVVPNARQNGCNCPVAFPGHARASLEYQGVQQLVAAADCRIPGVCRPTDSPISTERGREKAQLHRHSNGPKLHGPRLNRERLFQSIALSSRSF</sequence>
<dbReference type="EnsemblPlants" id="OPUNC05G12920.1">
    <property type="protein sequence ID" value="OPUNC05G12920.1"/>
    <property type="gene ID" value="OPUNC05G12920"/>
</dbReference>